<dbReference type="Proteomes" id="UP001201163">
    <property type="component" value="Unassembled WGS sequence"/>
</dbReference>
<feature type="compositionally biased region" description="Low complexity" evidence="1">
    <location>
        <begin position="238"/>
        <end position="263"/>
    </location>
</feature>
<feature type="region of interest" description="Disordered" evidence="1">
    <location>
        <begin position="213"/>
        <end position="319"/>
    </location>
</feature>
<dbReference type="PROSITE" id="PS51489">
    <property type="entry name" value="BUB1_N"/>
    <property type="match status" value="1"/>
</dbReference>
<dbReference type="SMART" id="SM00777">
    <property type="entry name" value="Mad3_BUB1_I"/>
    <property type="match status" value="1"/>
</dbReference>
<evidence type="ECO:0000313" key="3">
    <source>
        <dbReference type="EMBL" id="KAH8987800.1"/>
    </source>
</evidence>
<feature type="region of interest" description="Disordered" evidence="1">
    <location>
        <begin position="331"/>
        <end position="350"/>
    </location>
</feature>
<dbReference type="GO" id="GO:0032991">
    <property type="term" value="C:protein-containing complex"/>
    <property type="evidence" value="ECO:0007669"/>
    <property type="project" value="UniProtKB-ARBA"/>
</dbReference>
<evidence type="ECO:0000313" key="4">
    <source>
        <dbReference type="Proteomes" id="UP001201163"/>
    </source>
</evidence>
<sequence>MSSESVDVFQEEQPVIVDGDLIEAAKENIQPLASGRRATTLSAVLSTPHAQRESKLAAARNRLRINVEIALEDEDDNPLEAYCQLVYWTLENYPQGHSAESGLLELLEEATRILKDHKDGYWRTDLRYLKLWVLYASYVENPTIIYRYLLANDIGTAFAQLYEEFAIVLERNGRRTDADEIYLLGVNRQASPVERLQAKHREFQKRMMLAIPLDPPHPPEQPQSAAATVGKRKVLGETTTSTTKSGTRPSAHAASTSTIASSRTQEDVFGSGSGAPPKPNARLQVFVDPFGGSGEGSQSQATEDAAATPWGELGTRKERIKENIPKVAKVNGATLRQPGRQLRVASAPVASSSRIPVFRDPAPGAGGTMPPPPARPNVRKEKEVFLKTPARAPVVPPVDEIPATPRFVPFKDEVPSTPSTSCGAQGAQVPDSVMKAKIGTMGKLASSEAEALRKDPFKNYPDKPSETS</sequence>
<dbReference type="AlphaFoldDB" id="A0AAD4LCA1"/>
<dbReference type="PANTHER" id="PTHR14030:SF4">
    <property type="entry name" value="BUB1 KINASE, ISOFORM A-RELATED"/>
    <property type="match status" value="1"/>
</dbReference>
<evidence type="ECO:0000256" key="1">
    <source>
        <dbReference type="SAM" id="MobiDB-lite"/>
    </source>
</evidence>
<keyword evidence="4" id="KW-1185">Reference proteome</keyword>
<dbReference type="Pfam" id="PF08311">
    <property type="entry name" value="Mad3_BUB1_I"/>
    <property type="match status" value="1"/>
</dbReference>
<feature type="region of interest" description="Disordered" evidence="1">
    <location>
        <begin position="355"/>
        <end position="377"/>
    </location>
</feature>
<dbReference type="InterPro" id="IPR015661">
    <property type="entry name" value="Bub1/Mad3"/>
</dbReference>
<protein>
    <submittedName>
        <fullName evidence="3">Mad3/BUB1 homology region 1-domain-containing protein</fullName>
    </submittedName>
</protein>
<dbReference type="GO" id="GO:0005634">
    <property type="term" value="C:nucleus"/>
    <property type="evidence" value="ECO:0007669"/>
    <property type="project" value="TreeGrafter"/>
</dbReference>
<comment type="caution">
    <text evidence="3">The sequence shown here is derived from an EMBL/GenBank/DDBJ whole genome shotgun (WGS) entry which is preliminary data.</text>
</comment>
<feature type="region of interest" description="Disordered" evidence="1">
    <location>
        <begin position="442"/>
        <end position="468"/>
    </location>
</feature>
<name>A0AAD4LCA1_9AGAM</name>
<proteinExistence type="predicted"/>
<evidence type="ECO:0000259" key="2">
    <source>
        <dbReference type="PROSITE" id="PS51489"/>
    </source>
</evidence>
<feature type="compositionally biased region" description="Basic and acidic residues" evidence="1">
    <location>
        <begin position="450"/>
        <end position="468"/>
    </location>
</feature>
<dbReference type="PANTHER" id="PTHR14030">
    <property type="entry name" value="MITOTIC CHECKPOINT SERINE/THREONINE-PROTEIN KINASE BUB1"/>
    <property type="match status" value="1"/>
</dbReference>
<dbReference type="GO" id="GO:0004672">
    <property type="term" value="F:protein kinase activity"/>
    <property type="evidence" value="ECO:0007669"/>
    <property type="project" value="TreeGrafter"/>
</dbReference>
<dbReference type="GO" id="GO:0051754">
    <property type="term" value="P:meiotic sister chromatid cohesion, centromeric"/>
    <property type="evidence" value="ECO:0007669"/>
    <property type="project" value="TreeGrafter"/>
</dbReference>
<dbReference type="FunFam" id="1.25.40.430:FF:000003">
    <property type="entry name" value="Checkpoint serine/threonine-protein kinase BUB1"/>
    <property type="match status" value="1"/>
</dbReference>
<gene>
    <name evidence="3" type="ORF">EDB92DRAFT_1874172</name>
</gene>
<dbReference type="InterPro" id="IPR013212">
    <property type="entry name" value="Mad3/Bub1_I"/>
</dbReference>
<dbReference type="Gene3D" id="1.25.40.430">
    <property type="match status" value="1"/>
</dbReference>
<organism evidence="3 4">
    <name type="scientific">Lactarius akahatsu</name>
    <dbReference type="NCBI Taxonomy" id="416441"/>
    <lineage>
        <taxon>Eukaryota</taxon>
        <taxon>Fungi</taxon>
        <taxon>Dikarya</taxon>
        <taxon>Basidiomycota</taxon>
        <taxon>Agaricomycotina</taxon>
        <taxon>Agaricomycetes</taxon>
        <taxon>Russulales</taxon>
        <taxon>Russulaceae</taxon>
        <taxon>Lactarius</taxon>
    </lineage>
</organism>
<dbReference type="GO" id="GO:0007094">
    <property type="term" value="P:mitotic spindle assembly checkpoint signaling"/>
    <property type="evidence" value="ECO:0007669"/>
    <property type="project" value="InterPro"/>
</dbReference>
<reference evidence="3" key="1">
    <citation type="submission" date="2022-01" db="EMBL/GenBank/DDBJ databases">
        <title>Comparative genomics reveals a dynamic genome evolution in the ectomycorrhizal milk-cap (Lactarius) mushrooms.</title>
        <authorList>
            <consortium name="DOE Joint Genome Institute"/>
            <person name="Lebreton A."/>
            <person name="Tang N."/>
            <person name="Kuo A."/>
            <person name="LaButti K."/>
            <person name="Drula E."/>
            <person name="Barry K."/>
            <person name="Clum A."/>
            <person name="Lipzen A."/>
            <person name="Mousain D."/>
            <person name="Ng V."/>
            <person name="Wang R."/>
            <person name="Wang X."/>
            <person name="Dai Y."/>
            <person name="Henrissat B."/>
            <person name="Grigoriev I.V."/>
            <person name="Guerin-Laguette A."/>
            <person name="Yu F."/>
            <person name="Martin F.M."/>
        </authorList>
    </citation>
    <scope>NUCLEOTIDE SEQUENCE</scope>
    <source>
        <strain evidence="3">QP</strain>
    </source>
</reference>
<feature type="domain" description="BUB1 N-terminal" evidence="2">
    <location>
        <begin position="67"/>
        <end position="233"/>
    </location>
</feature>
<accession>A0AAD4LCA1</accession>
<dbReference type="EMBL" id="JAKELL010000045">
    <property type="protein sequence ID" value="KAH8987800.1"/>
    <property type="molecule type" value="Genomic_DNA"/>
</dbReference>